<dbReference type="EMBL" id="BTPU01000015">
    <property type="protein sequence ID" value="GMQ61836.1"/>
    <property type="molecule type" value="Genomic_DNA"/>
</dbReference>
<comment type="caution">
    <text evidence="1">The sequence shown here is derived from an EMBL/GenBank/DDBJ whole genome shotgun (WGS) entry which is preliminary data.</text>
</comment>
<dbReference type="Proteomes" id="UP001374599">
    <property type="component" value="Unassembled WGS sequence"/>
</dbReference>
<evidence type="ECO:0000313" key="1">
    <source>
        <dbReference type="EMBL" id="GMQ61836.1"/>
    </source>
</evidence>
<name>A0ACB5UHA5_9FIRM</name>
<gene>
    <name evidence="1" type="ORF">AN2V17_10660</name>
</gene>
<accession>A0ACB5UHA5</accession>
<reference evidence="1" key="1">
    <citation type="submission" date="2023-09" db="EMBL/GenBank/DDBJ databases">
        <title>Vallitalea sediminicola and Vallitalea maricola sp. nov., anaerobic bacteria isolated from marine sediment.</title>
        <authorList>
            <person name="Hirano S."/>
            <person name="Maeda A."/>
            <person name="Terahara T."/>
            <person name="Mori K."/>
            <person name="Hamada M."/>
            <person name="Matsumoto R."/>
            <person name="Kobayashi T."/>
        </authorList>
    </citation>
    <scope>NUCLEOTIDE SEQUENCE</scope>
    <source>
        <strain evidence="1">AN17-2</strain>
    </source>
</reference>
<proteinExistence type="predicted"/>
<evidence type="ECO:0000313" key="2">
    <source>
        <dbReference type="Proteomes" id="UP001374599"/>
    </source>
</evidence>
<protein>
    <submittedName>
        <fullName evidence="1">Uncharacterized protein</fullName>
    </submittedName>
</protein>
<sequence>MNQLTKELFEKCKKYILEKGRPLEQHLFINYFVKPCELDIINDLKKYQNTDGGFGNGIESDFTLPYSSPMATSIGLRYLSRYDNQNEAILMIKKAIAYLENTYVPERKGWFAVPREVNDFPHAPWWNYDEEKGMTIIDKYWGNPSAELIGYLYKYREYVANLDVDNILEYAINNINSREVFESQHEIYCYIDLYHTLPKKLADRLEGTLEKAIRQLANTHVDEWEDYVPKPLDFIDNPNKTYGIDEESINTNLDYYIDNIKKNNIIIPTWAWNDYEEQWKIAKVEWTALITLNGLCILDKFNRIEK</sequence>
<organism evidence="1 2">
    <name type="scientific">Vallitalea maricola</name>
    <dbReference type="NCBI Taxonomy" id="3074433"/>
    <lineage>
        <taxon>Bacteria</taxon>
        <taxon>Bacillati</taxon>
        <taxon>Bacillota</taxon>
        <taxon>Clostridia</taxon>
        <taxon>Lachnospirales</taxon>
        <taxon>Vallitaleaceae</taxon>
        <taxon>Vallitalea</taxon>
    </lineage>
</organism>
<keyword evidence="2" id="KW-1185">Reference proteome</keyword>